<evidence type="ECO:0000313" key="1">
    <source>
        <dbReference type="EMBL" id="GFI40251.1"/>
    </source>
</evidence>
<gene>
    <name evidence="1" type="ORF">IMSAGC017_00283</name>
</gene>
<dbReference type="Proteomes" id="UP000490821">
    <property type="component" value="Unassembled WGS sequence"/>
</dbReference>
<evidence type="ECO:0000313" key="2">
    <source>
        <dbReference type="Proteomes" id="UP000490821"/>
    </source>
</evidence>
<organism evidence="1 2">
    <name type="scientific">Thomasclavelia cocleata</name>
    <dbReference type="NCBI Taxonomy" id="69824"/>
    <lineage>
        <taxon>Bacteria</taxon>
        <taxon>Bacillati</taxon>
        <taxon>Bacillota</taxon>
        <taxon>Erysipelotrichia</taxon>
        <taxon>Erysipelotrichales</taxon>
        <taxon>Coprobacillaceae</taxon>
        <taxon>Thomasclavelia</taxon>
    </lineage>
</organism>
<name>A0A829Z7E2_9FIRM</name>
<protein>
    <recommendedName>
        <fullName evidence="3">DUF4143 domain-containing protein</fullName>
    </recommendedName>
</protein>
<accession>A0A829Z7E2</accession>
<sequence length="104" mass="12572">MPENIVFIYVKRLDCSISVGRIGKLECDFILFSRDMNYSYVQVVYTIGLGKETENREYKPLERIKDNYQKYVIMTNYFLQRRNGIYHVNIIDFMNKKIYFKVIC</sequence>
<proteinExistence type="predicted"/>
<dbReference type="PANTHER" id="PTHR33295">
    <property type="entry name" value="ATPASE"/>
    <property type="match status" value="1"/>
</dbReference>
<dbReference type="EMBL" id="BLMI01000031">
    <property type="protein sequence ID" value="GFI40251.1"/>
    <property type="molecule type" value="Genomic_DNA"/>
</dbReference>
<reference evidence="1 2" key="1">
    <citation type="journal article" date="2020" name="Microbiome">
        <title>Single-cell genomics of uncultured bacteria reveals dietary fiber responders in the mouse gut microbiota.</title>
        <authorList>
            <person name="Chijiiwa R."/>
            <person name="Hosokawa M."/>
            <person name="Kogawa M."/>
            <person name="Nishikawa Y."/>
            <person name="Ide K."/>
            <person name="Sakanashi C."/>
            <person name="Takahashi K."/>
            <person name="Takeyama H."/>
        </authorList>
    </citation>
    <scope>NUCLEOTIDE SEQUENCE [LARGE SCALE GENOMIC DNA]</scope>
    <source>
        <strain evidence="1">IMSAGC_017</strain>
    </source>
</reference>
<dbReference type="PANTHER" id="PTHR33295:SF20">
    <property type="entry name" value="ATPASE"/>
    <property type="match status" value="1"/>
</dbReference>
<comment type="caution">
    <text evidence="1">The sequence shown here is derived from an EMBL/GenBank/DDBJ whole genome shotgun (WGS) entry which is preliminary data.</text>
</comment>
<dbReference type="RefSeq" id="WP_228762293.1">
    <property type="nucleotide sequence ID" value="NZ_BLMI01000031.1"/>
</dbReference>
<dbReference type="AlphaFoldDB" id="A0A829Z7E2"/>
<evidence type="ECO:0008006" key="3">
    <source>
        <dbReference type="Google" id="ProtNLM"/>
    </source>
</evidence>